<dbReference type="InterPro" id="IPR014284">
    <property type="entry name" value="RNA_pol_sigma-70_dom"/>
</dbReference>
<evidence type="ECO:0000313" key="10">
    <source>
        <dbReference type="EMBL" id="TMQ48062.1"/>
    </source>
</evidence>
<accession>A0A538S9K6</accession>
<dbReference type="Pfam" id="PF04542">
    <property type="entry name" value="Sigma70_r2"/>
    <property type="match status" value="1"/>
</dbReference>
<dbReference type="InterPro" id="IPR013325">
    <property type="entry name" value="RNA_pol_sigma_r2"/>
</dbReference>
<dbReference type="InterPro" id="IPR013249">
    <property type="entry name" value="RNA_pol_sigma70_r4_t2"/>
</dbReference>
<dbReference type="EMBL" id="VBOT01000155">
    <property type="protein sequence ID" value="TMQ48062.1"/>
    <property type="molecule type" value="Genomic_DNA"/>
</dbReference>
<dbReference type="AlphaFoldDB" id="A0A538S9K6"/>
<protein>
    <recommendedName>
        <fullName evidence="6">RNA polymerase sigma factor</fullName>
    </recommendedName>
</protein>
<name>A0A538S9K6_UNCEI</name>
<dbReference type="InterPro" id="IPR000838">
    <property type="entry name" value="RNA_pol_sigma70_ECF_CS"/>
</dbReference>
<feature type="region of interest" description="Disordered" evidence="7">
    <location>
        <begin position="1"/>
        <end position="63"/>
    </location>
</feature>
<dbReference type="PROSITE" id="PS01063">
    <property type="entry name" value="SIGMA70_ECF"/>
    <property type="match status" value="1"/>
</dbReference>
<dbReference type="PANTHER" id="PTHR43133:SF51">
    <property type="entry name" value="RNA POLYMERASE SIGMA FACTOR"/>
    <property type="match status" value="1"/>
</dbReference>
<evidence type="ECO:0000256" key="6">
    <source>
        <dbReference type="RuleBase" id="RU000716"/>
    </source>
</evidence>
<evidence type="ECO:0000256" key="4">
    <source>
        <dbReference type="ARBA" id="ARBA00023125"/>
    </source>
</evidence>
<evidence type="ECO:0000256" key="5">
    <source>
        <dbReference type="ARBA" id="ARBA00023163"/>
    </source>
</evidence>
<dbReference type="GO" id="GO:0016987">
    <property type="term" value="F:sigma factor activity"/>
    <property type="evidence" value="ECO:0007669"/>
    <property type="project" value="UniProtKB-KW"/>
</dbReference>
<dbReference type="Gene3D" id="1.10.1740.10">
    <property type="match status" value="1"/>
</dbReference>
<proteinExistence type="inferred from homology"/>
<dbReference type="InterPro" id="IPR007627">
    <property type="entry name" value="RNA_pol_sigma70_r2"/>
</dbReference>
<evidence type="ECO:0000256" key="3">
    <source>
        <dbReference type="ARBA" id="ARBA00023082"/>
    </source>
</evidence>
<dbReference type="InterPro" id="IPR013324">
    <property type="entry name" value="RNA_pol_sigma_r3/r4-like"/>
</dbReference>
<evidence type="ECO:0000256" key="2">
    <source>
        <dbReference type="ARBA" id="ARBA00023015"/>
    </source>
</evidence>
<reference evidence="10 11" key="1">
    <citation type="journal article" date="2019" name="Nat. Microbiol.">
        <title>Mediterranean grassland soil C-N compound turnover is dependent on rainfall and depth, and is mediated by genomically divergent microorganisms.</title>
        <authorList>
            <person name="Diamond S."/>
            <person name="Andeer P.F."/>
            <person name="Li Z."/>
            <person name="Crits-Christoph A."/>
            <person name="Burstein D."/>
            <person name="Anantharaman K."/>
            <person name="Lane K.R."/>
            <person name="Thomas B.C."/>
            <person name="Pan C."/>
            <person name="Northen T.R."/>
            <person name="Banfield J.F."/>
        </authorList>
    </citation>
    <scope>NUCLEOTIDE SEQUENCE [LARGE SCALE GENOMIC DNA]</scope>
    <source>
        <strain evidence="10">WS_3</strain>
    </source>
</reference>
<evidence type="ECO:0000259" key="9">
    <source>
        <dbReference type="Pfam" id="PF08281"/>
    </source>
</evidence>
<comment type="caution">
    <text evidence="10">The sequence shown here is derived from an EMBL/GenBank/DDBJ whole genome shotgun (WGS) entry which is preliminary data.</text>
</comment>
<dbReference type="InterPro" id="IPR039425">
    <property type="entry name" value="RNA_pol_sigma-70-like"/>
</dbReference>
<feature type="compositionally biased region" description="Basic and acidic residues" evidence="7">
    <location>
        <begin position="17"/>
        <end position="33"/>
    </location>
</feature>
<dbReference type="Pfam" id="PF08281">
    <property type="entry name" value="Sigma70_r4_2"/>
    <property type="match status" value="1"/>
</dbReference>
<dbReference type="GO" id="GO:0003677">
    <property type="term" value="F:DNA binding"/>
    <property type="evidence" value="ECO:0007669"/>
    <property type="project" value="UniProtKB-KW"/>
</dbReference>
<dbReference type="SUPFAM" id="SSF88946">
    <property type="entry name" value="Sigma2 domain of RNA polymerase sigma factors"/>
    <property type="match status" value="1"/>
</dbReference>
<dbReference type="NCBIfam" id="TIGR02937">
    <property type="entry name" value="sigma70-ECF"/>
    <property type="match status" value="1"/>
</dbReference>
<organism evidence="10 11">
    <name type="scientific">Eiseniibacteriota bacterium</name>
    <dbReference type="NCBI Taxonomy" id="2212470"/>
    <lineage>
        <taxon>Bacteria</taxon>
        <taxon>Candidatus Eiseniibacteriota</taxon>
    </lineage>
</organism>
<keyword evidence="3 6" id="KW-0731">Sigma factor</keyword>
<evidence type="ECO:0000313" key="11">
    <source>
        <dbReference type="Proteomes" id="UP000320184"/>
    </source>
</evidence>
<comment type="similarity">
    <text evidence="1 6">Belongs to the sigma-70 factor family. ECF subfamily.</text>
</comment>
<dbReference type="CDD" id="cd06171">
    <property type="entry name" value="Sigma70_r4"/>
    <property type="match status" value="1"/>
</dbReference>
<keyword evidence="5 6" id="KW-0804">Transcription</keyword>
<dbReference type="SUPFAM" id="SSF88659">
    <property type="entry name" value="Sigma3 and sigma4 domains of RNA polymerase sigma factors"/>
    <property type="match status" value="1"/>
</dbReference>
<keyword evidence="4 6" id="KW-0238">DNA-binding</keyword>
<sequence length="236" mass="26479">MRARRARRQPRAALEFPETRGPHEAVERNDGEPPGRSASRIARSSGRAHLVERPRAGRNHCRRRPIRDRAYGLALRILRSPPDAEEVAQDAFVRAWLSLPGFRGEAKFSTWLYRIVARRAFDRAAVLKGRRARETSLEEARSVAVGKASLEAAARATNMLRLERSLDELSAVQRAVVTMYYYQERAVQQVAEALGLPEGTVKTHLHRARAALRGFWLKAKAADVAGGSLRLEETDP</sequence>
<evidence type="ECO:0000256" key="7">
    <source>
        <dbReference type="SAM" id="MobiDB-lite"/>
    </source>
</evidence>
<feature type="compositionally biased region" description="Low complexity" evidence="7">
    <location>
        <begin position="35"/>
        <end position="48"/>
    </location>
</feature>
<dbReference type="GO" id="GO:0006352">
    <property type="term" value="P:DNA-templated transcription initiation"/>
    <property type="evidence" value="ECO:0007669"/>
    <property type="project" value="InterPro"/>
</dbReference>
<evidence type="ECO:0000256" key="1">
    <source>
        <dbReference type="ARBA" id="ARBA00010641"/>
    </source>
</evidence>
<feature type="compositionally biased region" description="Basic residues" evidence="7">
    <location>
        <begin position="1"/>
        <end position="10"/>
    </location>
</feature>
<dbReference type="PANTHER" id="PTHR43133">
    <property type="entry name" value="RNA POLYMERASE ECF-TYPE SIGMA FACTO"/>
    <property type="match status" value="1"/>
</dbReference>
<dbReference type="Gene3D" id="1.10.10.10">
    <property type="entry name" value="Winged helix-like DNA-binding domain superfamily/Winged helix DNA-binding domain"/>
    <property type="match status" value="1"/>
</dbReference>
<keyword evidence="2 6" id="KW-0805">Transcription regulation</keyword>
<gene>
    <name evidence="10" type="ORF">E6K73_12680</name>
</gene>
<evidence type="ECO:0000259" key="8">
    <source>
        <dbReference type="Pfam" id="PF04542"/>
    </source>
</evidence>
<feature type="domain" description="RNA polymerase sigma-70 region 2" evidence="8">
    <location>
        <begin position="67"/>
        <end position="123"/>
    </location>
</feature>
<feature type="domain" description="RNA polymerase sigma factor 70 region 4 type 2" evidence="9">
    <location>
        <begin position="160"/>
        <end position="212"/>
    </location>
</feature>
<dbReference type="InterPro" id="IPR036388">
    <property type="entry name" value="WH-like_DNA-bd_sf"/>
</dbReference>
<dbReference type="Proteomes" id="UP000320184">
    <property type="component" value="Unassembled WGS sequence"/>
</dbReference>